<evidence type="ECO:0000313" key="3">
    <source>
        <dbReference type="Proteomes" id="UP001168972"/>
    </source>
</evidence>
<dbReference type="PROSITE" id="PS50245">
    <property type="entry name" value="CAP_GLY_2"/>
    <property type="match status" value="1"/>
</dbReference>
<reference evidence="2" key="2">
    <citation type="submission" date="2023-03" db="EMBL/GenBank/DDBJ databases">
        <authorList>
            <person name="Inwood S.N."/>
            <person name="Skelly J.G."/>
            <person name="Guhlin J."/>
            <person name="Harrop T.W.R."/>
            <person name="Goldson S.G."/>
            <person name="Dearden P.K."/>
        </authorList>
    </citation>
    <scope>NUCLEOTIDE SEQUENCE</scope>
    <source>
        <strain evidence="2">Lincoln</strain>
        <tissue evidence="2">Whole body</tissue>
    </source>
</reference>
<sequence>MVENEETINEYPKVGDRIDCDGYRGSVCYVGLIDDTNGMWLGIDWDDPSRGKHNGIHGGKEYFKTW</sequence>
<organism evidence="2 3">
    <name type="scientific">Microctonus hyperodae</name>
    <name type="common">Parasitoid wasp</name>
    <dbReference type="NCBI Taxonomy" id="165561"/>
    <lineage>
        <taxon>Eukaryota</taxon>
        <taxon>Metazoa</taxon>
        <taxon>Ecdysozoa</taxon>
        <taxon>Arthropoda</taxon>
        <taxon>Hexapoda</taxon>
        <taxon>Insecta</taxon>
        <taxon>Pterygota</taxon>
        <taxon>Neoptera</taxon>
        <taxon>Endopterygota</taxon>
        <taxon>Hymenoptera</taxon>
        <taxon>Apocrita</taxon>
        <taxon>Ichneumonoidea</taxon>
        <taxon>Braconidae</taxon>
        <taxon>Euphorinae</taxon>
        <taxon>Microctonus</taxon>
    </lineage>
</organism>
<evidence type="ECO:0000313" key="2">
    <source>
        <dbReference type="EMBL" id="KAK0168723.1"/>
    </source>
</evidence>
<dbReference type="InterPro" id="IPR000938">
    <property type="entry name" value="CAP-Gly_domain"/>
</dbReference>
<feature type="domain" description="CAP-Gly" evidence="1">
    <location>
        <begin position="31"/>
        <end position="66"/>
    </location>
</feature>
<dbReference type="Pfam" id="PF01302">
    <property type="entry name" value="CAP_GLY"/>
    <property type="match status" value="1"/>
</dbReference>
<proteinExistence type="predicted"/>
<evidence type="ECO:0000259" key="1">
    <source>
        <dbReference type="PROSITE" id="PS50245"/>
    </source>
</evidence>
<dbReference type="AlphaFoldDB" id="A0AA39FFT0"/>
<accession>A0AA39FFT0</accession>
<dbReference type="EMBL" id="JAQQBR010001831">
    <property type="protein sequence ID" value="KAK0168723.1"/>
    <property type="molecule type" value="Genomic_DNA"/>
</dbReference>
<protein>
    <recommendedName>
        <fullName evidence="1">CAP-Gly domain-containing protein</fullName>
    </recommendedName>
</protein>
<dbReference type="Proteomes" id="UP001168972">
    <property type="component" value="Unassembled WGS sequence"/>
</dbReference>
<dbReference type="SMART" id="SM01052">
    <property type="entry name" value="CAP_GLY"/>
    <property type="match status" value="1"/>
</dbReference>
<dbReference type="Gene3D" id="2.30.30.190">
    <property type="entry name" value="CAP Gly-rich-like domain"/>
    <property type="match status" value="1"/>
</dbReference>
<gene>
    <name evidence="2" type="ORF">PV327_002497</name>
</gene>
<dbReference type="InterPro" id="IPR036859">
    <property type="entry name" value="CAP-Gly_dom_sf"/>
</dbReference>
<reference evidence="2" key="1">
    <citation type="journal article" date="2023" name="bioRxiv">
        <title>Scaffold-level genome assemblies of two parasitoid biocontrol wasps reveal the parthenogenesis mechanism and an associated novel virus.</title>
        <authorList>
            <person name="Inwood S."/>
            <person name="Skelly J."/>
            <person name="Guhlin J."/>
            <person name="Harrop T."/>
            <person name="Goldson S."/>
            <person name="Dearden P."/>
        </authorList>
    </citation>
    <scope>NUCLEOTIDE SEQUENCE</scope>
    <source>
        <strain evidence="2">Lincoln</strain>
        <tissue evidence="2">Whole body</tissue>
    </source>
</reference>
<name>A0AA39FFT0_MICHY</name>
<keyword evidence="3" id="KW-1185">Reference proteome</keyword>
<dbReference type="SUPFAM" id="SSF74924">
    <property type="entry name" value="Cap-Gly domain"/>
    <property type="match status" value="1"/>
</dbReference>
<comment type="caution">
    <text evidence="2">The sequence shown here is derived from an EMBL/GenBank/DDBJ whole genome shotgun (WGS) entry which is preliminary data.</text>
</comment>